<accession>A0AAN7H8M9</accession>
<gene>
    <name evidence="1" type="ORF">QBC38DRAFT_4404</name>
</gene>
<reference evidence="1" key="1">
    <citation type="journal article" date="2023" name="Mol. Phylogenet. Evol.">
        <title>Genome-scale phylogeny and comparative genomics of the fungal order Sordariales.</title>
        <authorList>
            <person name="Hensen N."/>
            <person name="Bonometti L."/>
            <person name="Westerberg I."/>
            <person name="Brannstrom I.O."/>
            <person name="Guillou S."/>
            <person name="Cros-Aarteil S."/>
            <person name="Calhoun S."/>
            <person name="Haridas S."/>
            <person name="Kuo A."/>
            <person name="Mondo S."/>
            <person name="Pangilinan J."/>
            <person name="Riley R."/>
            <person name="LaButti K."/>
            <person name="Andreopoulos B."/>
            <person name="Lipzen A."/>
            <person name="Chen C."/>
            <person name="Yan M."/>
            <person name="Daum C."/>
            <person name="Ng V."/>
            <person name="Clum A."/>
            <person name="Steindorff A."/>
            <person name="Ohm R.A."/>
            <person name="Martin F."/>
            <person name="Silar P."/>
            <person name="Natvig D.O."/>
            <person name="Lalanne C."/>
            <person name="Gautier V."/>
            <person name="Ament-Velasquez S.L."/>
            <person name="Kruys A."/>
            <person name="Hutchinson M.I."/>
            <person name="Powell A.J."/>
            <person name="Barry K."/>
            <person name="Miller A.N."/>
            <person name="Grigoriev I.V."/>
            <person name="Debuchy R."/>
            <person name="Gladieux P."/>
            <person name="Hiltunen Thoren M."/>
            <person name="Johannesson H."/>
        </authorList>
    </citation>
    <scope>NUCLEOTIDE SEQUENCE</scope>
    <source>
        <strain evidence="1">CBS 990.96</strain>
    </source>
</reference>
<proteinExistence type="predicted"/>
<dbReference type="Proteomes" id="UP001301958">
    <property type="component" value="Unassembled WGS sequence"/>
</dbReference>
<evidence type="ECO:0000313" key="1">
    <source>
        <dbReference type="EMBL" id="KAK4232564.1"/>
    </source>
</evidence>
<name>A0AAN7H8M9_9PEZI</name>
<organism evidence="1 2">
    <name type="scientific">Podospora fimiseda</name>
    <dbReference type="NCBI Taxonomy" id="252190"/>
    <lineage>
        <taxon>Eukaryota</taxon>
        <taxon>Fungi</taxon>
        <taxon>Dikarya</taxon>
        <taxon>Ascomycota</taxon>
        <taxon>Pezizomycotina</taxon>
        <taxon>Sordariomycetes</taxon>
        <taxon>Sordariomycetidae</taxon>
        <taxon>Sordariales</taxon>
        <taxon>Podosporaceae</taxon>
        <taxon>Podospora</taxon>
    </lineage>
</organism>
<dbReference type="EMBL" id="MU865287">
    <property type="protein sequence ID" value="KAK4232564.1"/>
    <property type="molecule type" value="Genomic_DNA"/>
</dbReference>
<dbReference type="AlphaFoldDB" id="A0AAN7H8M9"/>
<reference evidence="1" key="2">
    <citation type="submission" date="2023-05" db="EMBL/GenBank/DDBJ databases">
        <authorList>
            <consortium name="Lawrence Berkeley National Laboratory"/>
            <person name="Steindorff A."/>
            <person name="Hensen N."/>
            <person name="Bonometti L."/>
            <person name="Westerberg I."/>
            <person name="Brannstrom I.O."/>
            <person name="Guillou S."/>
            <person name="Cros-Aarteil S."/>
            <person name="Calhoun S."/>
            <person name="Haridas S."/>
            <person name="Kuo A."/>
            <person name="Mondo S."/>
            <person name="Pangilinan J."/>
            <person name="Riley R."/>
            <person name="Labutti K."/>
            <person name="Andreopoulos B."/>
            <person name="Lipzen A."/>
            <person name="Chen C."/>
            <person name="Yanf M."/>
            <person name="Daum C."/>
            <person name="Ng V."/>
            <person name="Clum A."/>
            <person name="Ohm R."/>
            <person name="Martin F."/>
            <person name="Silar P."/>
            <person name="Natvig D."/>
            <person name="Lalanne C."/>
            <person name="Gautier V."/>
            <person name="Ament-Velasquez S.L."/>
            <person name="Kruys A."/>
            <person name="Hutchinson M.I."/>
            <person name="Powell A.J."/>
            <person name="Barry K."/>
            <person name="Miller A.N."/>
            <person name="Grigoriev I.V."/>
            <person name="Debuchy R."/>
            <person name="Gladieux P."/>
            <person name="Thoren M.H."/>
            <person name="Johannesson H."/>
        </authorList>
    </citation>
    <scope>NUCLEOTIDE SEQUENCE</scope>
    <source>
        <strain evidence="1">CBS 990.96</strain>
    </source>
</reference>
<protein>
    <submittedName>
        <fullName evidence="1">Uncharacterized protein</fullName>
    </submittedName>
</protein>
<comment type="caution">
    <text evidence="1">The sequence shown here is derived from an EMBL/GenBank/DDBJ whole genome shotgun (WGS) entry which is preliminary data.</text>
</comment>
<keyword evidence="2" id="KW-1185">Reference proteome</keyword>
<sequence length="435" mass="48963">MVELGKLDHVFAGCLPYHVINVMAQLELGASDSISTHNSHTFNVIPVYLYEYGSNTIPTSLQITLKKPSDFEAVLSELRKLDIRIAYEHLNPQNISSSNLSSSGFPPEFDRNQFSMSRQIHNISPAPTASTSSQDQHFSHSGFEMDGYAIERPSNQSARLLDRQYWSPVVAPSKSTATIGNPGVLGEPGLYKISRVGSSSSSRLRARPPSIPLEQPRLRTYAPADQLHRILERREPFLPRRQTNETAFGQADQLSPEFGQTDHQLRTQNQMLPPRRFSRIPNLGGAFESTRRPAMQRLDPILDEPETASGYTQLNEQNMDHGFSQPLSAPQNLPLVRREVGDLYHSQLEPSSRETRQAPDTLQLMQISQIHHQGFVKAHGVWTDFMERAENATKSIDNPEEALKIISKLEEEFTEQWDRAVASTIQEMQKVGALK</sequence>
<evidence type="ECO:0000313" key="2">
    <source>
        <dbReference type="Proteomes" id="UP001301958"/>
    </source>
</evidence>